<dbReference type="InterPro" id="IPR004386">
    <property type="entry name" value="Toxin_YafQ-like"/>
</dbReference>
<dbReference type="PIRSF" id="PIRSF006156">
    <property type="entry name" value="YafQ"/>
    <property type="match status" value="1"/>
</dbReference>
<evidence type="ECO:0000256" key="1">
    <source>
        <dbReference type="ARBA" id="ARBA00022649"/>
    </source>
</evidence>
<keyword evidence="1" id="KW-1277">Toxin-antitoxin system</keyword>
<dbReference type="InterPro" id="IPR035093">
    <property type="entry name" value="RelE/ParE_toxin_dom_sf"/>
</dbReference>
<name>A0A6S6TVE4_9BACT</name>
<evidence type="ECO:0000313" key="3">
    <source>
        <dbReference type="EMBL" id="CAA6823325.1"/>
    </source>
</evidence>
<dbReference type="EMBL" id="CACVAR010000350">
    <property type="protein sequence ID" value="CAA6823325.1"/>
    <property type="molecule type" value="Genomic_DNA"/>
</dbReference>
<dbReference type="GO" id="GO:0006415">
    <property type="term" value="P:translational termination"/>
    <property type="evidence" value="ECO:0007669"/>
    <property type="project" value="TreeGrafter"/>
</dbReference>
<dbReference type="AlphaFoldDB" id="A0A6S6TVE4"/>
<proteinExistence type="predicted"/>
<dbReference type="GO" id="GO:0004521">
    <property type="term" value="F:RNA endonuclease activity"/>
    <property type="evidence" value="ECO:0007669"/>
    <property type="project" value="TreeGrafter"/>
</dbReference>
<dbReference type="InterPro" id="IPR007712">
    <property type="entry name" value="RelE/ParE_toxin"/>
</dbReference>
<accession>A0A6S6TVE4</accession>
<dbReference type="GO" id="GO:0006402">
    <property type="term" value="P:mRNA catabolic process"/>
    <property type="evidence" value="ECO:0007669"/>
    <property type="project" value="TreeGrafter"/>
</dbReference>
<evidence type="ECO:0000256" key="2">
    <source>
        <dbReference type="PIRSR" id="PIRSR006156-1"/>
    </source>
</evidence>
<sequence>MYEIFRTSSFKKDYKKLSTADKEILKEVVILLANGETLDQKYKDHNLIGNYLGCRECHLKADLLLIYRIENEILELALTRVGSHSKLFKK</sequence>
<feature type="active site" description="Proton donor" evidence="2">
    <location>
        <position position="84"/>
    </location>
</feature>
<dbReference type="PANTHER" id="PTHR40588">
    <property type="entry name" value="MRNA INTERFERASE TOXIN YAFQ"/>
    <property type="match status" value="1"/>
</dbReference>
<reference evidence="3" key="1">
    <citation type="submission" date="2020-01" db="EMBL/GenBank/DDBJ databases">
        <authorList>
            <person name="Meier V. D."/>
            <person name="Meier V D."/>
        </authorList>
    </citation>
    <scope>NUCLEOTIDE SEQUENCE</scope>
    <source>
        <strain evidence="3">HLG_WM_MAG_03</strain>
    </source>
</reference>
<gene>
    <name evidence="3" type="ORF">HELGO_WM57224</name>
</gene>
<dbReference type="SUPFAM" id="SSF143011">
    <property type="entry name" value="RelE-like"/>
    <property type="match status" value="1"/>
</dbReference>
<protein>
    <submittedName>
        <fullName evidence="3">Type II toxin-antitoxin system mRNA interferase toxin, RelE/StbE family</fullName>
    </submittedName>
</protein>
<dbReference type="Gene3D" id="3.30.2310.20">
    <property type="entry name" value="RelE-like"/>
    <property type="match status" value="1"/>
</dbReference>
<dbReference type="NCBIfam" id="TIGR02385">
    <property type="entry name" value="RelE_StbE"/>
    <property type="match status" value="1"/>
</dbReference>
<dbReference type="Pfam" id="PF15738">
    <property type="entry name" value="YafQ_toxin"/>
    <property type="match status" value="1"/>
</dbReference>
<dbReference type="PANTHER" id="PTHR40588:SF1">
    <property type="entry name" value="MRNA INTERFERASE TOXIN YAFQ"/>
    <property type="match status" value="1"/>
</dbReference>
<organism evidence="3">
    <name type="scientific">uncultured Sulfurovum sp</name>
    <dbReference type="NCBI Taxonomy" id="269237"/>
    <lineage>
        <taxon>Bacteria</taxon>
        <taxon>Pseudomonadati</taxon>
        <taxon>Campylobacterota</taxon>
        <taxon>Epsilonproteobacteria</taxon>
        <taxon>Campylobacterales</taxon>
        <taxon>Sulfurovaceae</taxon>
        <taxon>Sulfurovum</taxon>
        <taxon>environmental samples</taxon>
    </lineage>
</organism>